<dbReference type="GO" id="GO:0005524">
    <property type="term" value="F:ATP binding"/>
    <property type="evidence" value="ECO:0007669"/>
    <property type="project" value="UniProtKB-KW"/>
</dbReference>
<organism evidence="3 4">
    <name type="scientific">Entomortierella parvispora</name>
    <dbReference type="NCBI Taxonomy" id="205924"/>
    <lineage>
        <taxon>Eukaryota</taxon>
        <taxon>Fungi</taxon>
        <taxon>Fungi incertae sedis</taxon>
        <taxon>Mucoromycota</taxon>
        <taxon>Mortierellomycotina</taxon>
        <taxon>Mortierellomycetes</taxon>
        <taxon>Mortierellales</taxon>
        <taxon>Mortierellaceae</taxon>
        <taxon>Entomortierella</taxon>
    </lineage>
</organism>
<protein>
    <recommendedName>
        <fullName evidence="2">AAA+ ATPase domain-containing protein</fullName>
    </recommendedName>
</protein>
<proteinExistence type="predicted"/>
<dbReference type="InterPro" id="IPR027417">
    <property type="entry name" value="P-loop_NTPase"/>
</dbReference>
<accession>A0A9P3H7N8</accession>
<feature type="compositionally biased region" description="Polar residues" evidence="1">
    <location>
        <begin position="606"/>
        <end position="616"/>
    </location>
</feature>
<name>A0A9P3H7N8_9FUNG</name>
<keyword evidence="4" id="KW-1185">Reference proteome</keyword>
<dbReference type="InterPro" id="IPR003593">
    <property type="entry name" value="AAA+_ATPase"/>
</dbReference>
<dbReference type="PANTHER" id="PTHR20953:SF3">
    <property type="entry name" value="P-LOOP CONTAINING NUCLEOSIDE TRIPHOSPHATE HYDROLASES SUPERFAMILY PROTEIN"/>
    <property type="match status" value="1"/>
</dbReference>
<dbReference type="SUPFAM" id="SSF52540">
    <property type="entry name" value="P-loop containing nucleoside triphosphate hydrolases"/>
    <property type="match status" value="1"/>
</dbReference>
<dbReference type="AlphaFoldDB" id="A0A9P3H7N8"/>
<feature type="region of interest" description="Disordered" evidence="1">
    <location>
        <begin position="580"/>
        <end position="650"/>
    </location>
</feature>
<evidence type="ECO:0000313" key="4">
    <source>
        <dbReference type="Proteomes" id="UP000827284"/>
    </source>
</evidence>
<evidence type="ECO:0000259" key="2">
    <source>
        <dbReference type="SMART" id="SM00382"/>
    </source>
</evidence>
<comment type="caution">
    <text evidence="3">The sequence shown here is derived from an EMBL/GenBank/DDBJ whole genome shotgun (WGS) entry which is preliminary data.</text>
</comment>
<evidence type="ECO:0000313" key="3">
    <source>
        <dbReference type="EMBL" id="GJJ71308.1"/>
    </source>
</evidence>
<reference evidence="3" key="1">
    <citation type="submission" date="2021-11" db="EMBL/GenBank/DDBJ databases">
        <authorList>
            <person name="Herlambang A."/>
            <person name="Guo Y."/>
            <person name="Takashima Y."/>
            <person name="Nishizawa T."/>
        </authorList>
    </citation>
    <scope>NUCLEOTIDE SEQUENCE</scope>
    <source>
        <strain evidence="3">E1425</strain>
    </source>
</reference>
<dbReference type="InterPro" id="IPR036465">
    <property type="entry name" value="vWFA_dom_sf"/>
</dbReference>
<dbReference type="OrthoDB" id="2142598at2759"/>
<dbReference type="SMART" id="SM00382">
    <property type="entry name" value="AAA"/>
    <property type="match status" value="1"/>
</dbReference>
<dbReference type="SUPFAM" id="SSF53300">
    <property type="entry name" value="vWA-like"/>
    <property type="match status" value="1"/>
</dbReference>
<dbReference type="PANTHER" id="PTHR20953">
    <property type="entry name" value="KINASE-RELATED"/>
    <property type="match status" value="1"/>
</dbReference>
<gene>
    <name evidence="3" type="ORF">EMPS_03658</name>
</gene>
<feature type="compositionally biased region" description="Pro residues" evidence="1">
    <location>
        <begin position="592"/>
        <end position="601"/>
    </location>
</feature>
<dbReference type="Gene3D" id="3.40.50.300">
    <property type="entry name" value="P-loop containing nucleotide triphosphate hydrolases"/>
    <property type="match status" value="1"/>
</dbReference>
<dbReference type="EMBL" id="BQFW01000005">
    <property type="protein sequence ID" value="GJJ71308.1"/>
    <property type="molecule type" value="Genomic_DNA"/>
</dbReference>
<dbReference type="Proteomes" id="UP000827284">
    <property type="component" value="Unassembled WGS sequence"/>
</dbReference>
<evidence type="ECO:0000256" key="1">
    <source>
        <dbReference type="SAM" id="MobiDB-lite"/>
    </source>
</evidence>
<sequence length="1003" mass="112454">MSKRLSTFFGIIPSEEKNKINLEKSTQLMEQHWGPPGSPRYDMVMRYWASTRMQEYWERLRQSHPNEFRRRLKKGYMEPIPILWISDRRLAAPYSEGSYWENAAEKRLYFVLNNGKSPDGKKHPTLRPLNIRRDLSTIMMQANMRMSLQVPIDPGRLAMYQSPGDIFQYDPRTKSHEYSSQVTNVVYEARREALHQLAEGLHNGTDHLETMLLIDVSGSMGWDPRNGVWGPDGRIRYHDQPSNIALVEHLVHRVLHHMVPRAQKEHPTQHGIDTVTFSSSGKYVGQISAHNFPRDWRNGVRVGGGTQVMRGWQVVKNTYFEHQNRNYGHGRWDPVYGWQPTPGMPKLSLLIFLDGEALDMDEFELELLGETWAYVTIALVGMENCPHHHSHAIELERVARFNPHVGFFDVHGRVCERMVVEDLLSSVYPVDPPMYAEILKPEFDLPPGAPPMYSAWPGKNRWFFMGMLAPITTPPQSKKARAAAIRAAAQQCFENTRHVDATVFAKALQDRRIDTARQLKYIIESSGYMELNAHTVTLTRPTFTPKPVIKAPPLPPPPAAAAASGVNATSETVVKTAQLEPSEASAPLHPSAFPPPPPPPAAISNHVANHSTSNGTHVPYKTRTVIPDEGSVTPPAKQAEGPSFSTGVTNVIPKPTLTKESIEPLSFQCDTEALRYVLGDLDIEDLDLDDLDLTDIFIDVGFNLSAKIKGRTVQLSQAIEYLDLDSIVDRLPGLVPTKQNRVIFGKTLHRAAAVLYNGEVTGITIRVGRKVSGLLQAFSGLVKPGQSILLCGAPNVGKTTTLRDLSLYLSQQNCLCLIDTSGEVCGDAETRKEYTGTSRVFRPEDPDQQYTTLVDCIRSHSPDIIAIDELNTKQEVEVCQTVAMRSIQTIACVHGDIEDVLYNPVLNKVLGGSTKALVSDTNAVDGRKVVHPRTTRPIFDIVVNIKRTPEGPEYMFIDDISNNIRDMLEGKPVQTIIRTIAGNELWETRKDVFYRCDAMKNEQ</sequence>
<reference evidence="3" key="2">
    <citation type="journal article" date="2022" name="Microbiol. Resour. Announc.">
        <title>Whole-Genome Sequence of Entomortierella parvispora E1425, a Mucoromycotan Fungus Associated with Burkholderiaceae-Related Endosymbiotic Bacteria.</title>
        <authorList>
            <person name="Herlambang A."/>
            <person name="Guo Y."/>
            <person name="Takashima Y."/>
            <person name="Narisawa K."/>
            <person name="Ohta H."/>
            <person name="Nishizawa T."/>
        </authorList>
    </citation>
    <scope>NUCLEOTIDE SEQUENCE</scope>
    <source>
        <strain evidence="3">E1425</strain>
    </source>
</reference>
<feature type="domain" description="AAA+ ATPase" evidence="2">
    <location>
        <begin position="784"/>
        <end position="949"/>
    </location>
</feature>